<name>A0A0G1BNF0_9BACT</name>
<proteinExistence type="predicted"/>
<evidence type="ECO:0000313" key="3">
    <source>
        <dbReference type="Proteomes" id="UP000034563"/>
    </source>
</evidence>
<dbReference type="SUPFAM" id="SSF50249">
    <property type="entry name" value="Nucleic acid-binding proteins"/>
    <property type="match status" value="1"/>
</dbReference>
<dbReference type="InterPro" id="IPR012340">
    <property type="entry name" value="NA-bd_OB-fold"/>
</dbReference>
<accession>A0A0G1BNF0</accession>
<feature type="domain" description="RecG wedge" evidence="1">
    <location>
        <begin position="32"/>
        <end position="77"/>
    </location>
</feature>
<comment type="caution">
    <text evidence="2">The sequence shown here is derived from an EMBL/GenBank/DDBJ whole genome shotgun (WGS) entry which is preliminary data.</text>
</comment>
<organism evidence="2 3">
    <name type="scientific">Candidatus Azambacteria bacterium GW2011_GWA2_42_9</name>
    <dbReference type="NCBI Taxonomy" id="1618613"/>
    <lineage>
        <taxon>Bacteria</taxon>
        <taxon>Candidatus Azamiibacteriota</taxon>
    </lineage>
</organism>
<reference evidence="2 3" key="1">
    <citation type="journal article" date="2015" name="Nature">
        <title>rRNA introns, odd ribosomes, and small enigmatic genomes across a large radiation of phyla.</title>
        <authorList>
            <person name="Brown C.T."/>
            <person name="Hug L.A."/>
            <person name="Thomas B.C."/>
            <person name="Sharon I."/>
            <person name="Castelle C.J."/>
            <person name="Singh A."/>
            <person name="Wilkins M.J."/>
            <person name="Williams K.H."/>
            <person name="Banfield J.F."/>
        </authorList>
    </citation>
    <scope>NUCLEOTIDE SEQUENCE [LARGE SCALE GENOMIC DNA]</scope>
</reference>
<dbReference type="AlphaFoldDB" id="A0A0G1BNF0"/>
<sequence length="78" mass="9076">MDRTRDCGSRDRGSIPLEGVMTSILDASIENIKYFNPAAVKKLVKLKIKTIHDLLYHFPYRYEDFSEFTPIKDVKPNE</sequence>
<dbReference type="InterPro" id="IPR033454">
    <property type="entry name" value="RecG_wedge"/>
</dbReference>
<protein>
    <recommendedName>
        <fullName evidence="1">RecG wedge domain-containing protein</fullName>
    </recommendedName>
</protein>
<evidence type="ECO:0000259" key="1">
    <source>
        <dbReference type="Pfam" id="PF17191"/>
    </source>
</evidence>
<gene>
    <name evidence="2" type="ORF">UV48_C0024G0006</name>
</gene>
<dbReference type="EMBL" id="LCEQ01000024">
    <property type="protein sequence ID" value="KKS74920.1"/>
    <property type="molecule type" value="Genomic_DNA"/>
</dbReference>
<dbReference type="Proteomes" id="UP000034563">
    <property type="component" value="Unassembled WGS sequence"/>
</dbReference>
<dbReference type="Pfam" id="PF17191">
    <property type="entry name" value="RecG_wedge"/>
    <property type="match status" value="1"/>
</dbReference>
<evidence type="ECO:0000313" key="2">
    <source>
        <dbReference type="EMBL" id="KKS74920.1"/>
    </source>
</evidence>